<dbReference type="EMBL" id="CAJPVJ010010299">
    <property type="protein sequence ID" value="CAG2173128.1"/>
    <property type="molecule type" value="Genomic_DNA"/>
</dbReference>
<dbReference type="CDD" id="cd17352">
    <property type="entry name" value="MFS_MCT_SLC16"/>
    <property type="match status" value="1"/>
</dbReference>
<keyword evidence="2" id="KW-1133">Transmembrane helix</keyword>
<dbReference type="GO" id="GO:0016020">
    <property type="term" value="C:membrane"/>
    <property type="evidence" value="ECO:0007669"/>
    <property type="project" value="UniProtKB-SubCell"/>
</dbReference>
<proteinExistence type="predicted"/>
<dbReference type="OrthoDB" id="410267at2759"/>
<sequence>QDSGVKGTEVTFEESICLLPSIDPNVNNNLNIYLNSNQTNATSKRSSCLSSCESTTTTSNNPNANHFKPNNCQNLRRLESPPDGGWGWVVVFASFMINLISDGVSLSFGIIFMELVEYFGESKSKTSWVGSLFLSIPLITGPIASALTDHFGCRRVAICGSIMSALGFIAGQFATRLEHLFIAFSFAGLGLALCYVTSIVSVAYYFERRRSLATGLAVCGSGFGTFLFAPLTIFLLKEYGWRGTLLILGAIFLNIANFGALMRDLDLNLNTSADTNNSTDSERADTACDNYSNALLVNNKSFNKNFSEDQTRDEEAMEMNGNVEKRLCSSLIHIPTYIQHNDPLNGVSHEVISELSLKKGGYLRRLLQRHPKLVAFFMSQELQNCDDWTANAAKSLVTNQYSLSPTMSATVTKSLRFDSNLLTNNNSSKMLNSNKNLNKREQSLEANPSILKATNFAPELSPLSSNLLRNLRLQRGSLTYRSAMLNIKKYRLRASSAPDIYRNSMVAIHEKNGFLYDLKDVFLDMIDVSNFKSFRYSLFCFSNFMLYMCVDVPYVYLPDQATISGAADSESASFLISIIGIFNTLGVVLVGYFGDKRYVDPSLMYSCFIAVSGFSLSIMPWVRNFWGMACLAALYGFTISANYALVSVILVNLISLDLFTNAYGLLLLVQGFGSLVGPPIAGWLFDTFGNYNLAFHLTGICIFISGALVVPIARSSKCLTIEDDSTEVTESSRPNSPKIDDSIHSISETQETLHSFDTKTSTKTSLDVKNLSLIPINKSLQIENGFNKNALISNSKSFENVNKSLII</sequence>
<feature type="transmembrane region" description="Helical" evidence="2">
    <location>
        <begin position="86"/>
        <end position="113"/>
    </location>
</feature>
<feature type="transmembrane region" description="Helical" evidence="2">
    <location>
        <begin position="602"/>
        <end position="619"/>
    </location>
</feature>
<keyword evidence="2" id="KW-0472">Membrane</keyword>
<feature type="transmembrane region" description="Helical" evidence="2">
    <location>
        <begin position="625"/>
        <end position="651"/>
    </location>
</feature>
<dbReference type="PANTHER" id="PTHR11360:SF260">
    <property type="entry name" value="MFS DOMAIN-CONTAINING PROTEIN"/>
    <property type="match status" value="1"/>
</dbReference>
<evidence type="ECO:0000313" key="5">
    <source>
        <dbReference type="Proteomes" id="UP000728032"/>
    </source>
</evidence>
<evidence type="ECO:0000256" key="1">
    <source>
        <dbReference type="ARBA" id="ARBA00004141"/>
    </source>
</evidence>
<feature type="transmembrane region" description="Helical" evidence="2">
    <location>
        <begin position="125"/>
        <end position="144"/>
    </location>
</feature>
<dbReference type="EMBL" id="OC925124">
    <property type="protein sequence ID" value="CAD7655941.1"/>
    <property type="molecule type" value="Genomic_DNA"/>
</dbReference>
<dbReference type="PANTHER" id="PTHR11360">
    <property type="entry name" value="MONOCARBOXYLATE TRANSPORTER"/>
    <property type="match status" value="1"/>
</dbReference>
<feature type="transmembrane region" description="Helical" evidence="2">
    <location>
        <begin position="663"/>
        <end position="685"/>
    </location>
</feature>
<dbReference type="Pfam" id="PF07690">
    <property type="entry name" value="MFS_1"/>
    <property type="match status" value="2"/>
</dbReference>
<dbReference type="InterPro" id="IPR020846">
    <property type="entry name" value="MFS_dom"/>
</dbReference>
<dbReference type="SUPFAM" id="SSF103473">
    <property type="entry name" value="MFS general substrate transporter"/>
    <property type="match status" value="1"/>
</dbReference>
<dbReference type="AlphaFoldDB" id="A0A7R9MA74"/>
<dbReference type="PROSITE" id="PS50850">
    <property type="entry name" value="MFS"/>
    <property type="match status" value="1"/>
</dbReference>
<feature type="transmembrane region" description="Helical" evidence="2">
    <location>
        <begin position="156"/>
        <end position="174"/>
    </location>
</feature>
<feature type="transmembrane region" description="Helical" evidence="2">
    <location>
        <begin position="536"/>
        <end position="557"/>
    </location>
</feature>
<keyword evidence="5" id="KW-1185">Reference proteome</keyword>
<keyword evidence="2" id="KW-0812">Transmembrane</keyword>
<dbReference type="Gene3D" id="1.20.1250.20">
    <property type="entry name" value="MFS general substrate transporter like domains"/>
    <property type="match status" value="2"/>
</dbReference>
<feature type="transmembrane region" description="Helical" evidence="2">
    <location>
        <begin position="241"/>
        <end position="262"/>
    </location>
</feature>
<evidence type="ECO:0000256" key="2">
    <source>
        <dbReference type="SAM" id="Phobius"/>
    </source>
</evidence>
<feature type="domain" description="Major facilitator superfamily (MFS) profile" evidence="3">
    <location>
        <begin position="87"/>
        <end position="717"/>
    </location>
</feature>
<dbReference type="InterPro" id="IPR011701">
    <property type="entry name" value="MFS"/>
</dbReference>
<dbReference type="InterPro" id="IPR050327">
    <property type="entry name" value="Proton-linked_MCT"/>
</dbReference>
<name>A0A7R9MA74_9ACAR</name>
<evidence type="ECO:0000259" key="3">
    <source>
        <dbReference type="PROSITE" id="PS50850"/>
    </source>
</evidence>
<organism evidence="4">
    <name type="scientific">Oppiella nova</name>
    <dbReference type="NCBI Taxonomy" id="334625"/>
    <lineage>
        <taxon>Eukaryota</taxon>
        <taxon>Metazoa</taxon>
        <taxon>Ecdysozoa</taxon>
        <taxon>Arthropoda</taxon>
        <taxon>Chelicerata</taxon>
        <taxon>Arachnida</taxon>
        <taxon>Acari</taxon>
        <taxon>Acariformes</taxon>
        <taxon>Sarcoptiformes</taxon>
        <taxon>Oribatida</taxon>
        <taxon>Brachypylina</taxon>
        <taxon>Oppioidea</taxon>
        <taxon>Oppiidae</taxon>
        <taxon>Oppiella</taxon>
    </lineage>
</organism>
<dbReference type="InterPro" id="IPR036259">
    <property type="entry name" value="MFS_trans_sf"/>
</dbReference>
<feature type="non-terminal residue" evidence="4">
    <location>
        <position position="1"/>
    </location>
</feature>
<dbReference type="Proteomes" id="UP000728032">
    <property type="component" value="Unassembled WGS sequence"/>
</dbReference>
<protein>
    <recommendedName>
        <fullName evidence="3">Major facilitator superfamily (MFS) profile domain-containing protein</fullName>
    </recommendedName>
</protein>
<reference evidence="4" key="1">
    <citation type="submission" date="2020-11" db="EMBL/GenBank/DDBJ databases">
        <authorList>
            <person name="Tran Van P."/>
        </authorList>
    </citation>
    <scope>NUCLEOTIDE SEQUENCE</scope>
</reference>
<comment type="subcellular location">
    <subcellularLocation>
        <location evidence="1">Membrane</location>
        <topology evidence="1">Multi-pass membrane protein</topology>
    </subcellularLocation>
</comment>
<gene>
    <name evidence="4" type="ORF">ONB1V03_LOCUS12581</name>
</gene>
<accession>A0A7R9MA74</accession>
<feature type="transmembrane region" description="Helical" evidence="2">
    <location>
        <begin position="213"/>
        <end position="235"/>
    </location>
</feature>
<feature type="transmembrane region" description="Helical" evidence="2">
    <location>
        <begin position="691"/>
        <end position="713"/>
    </location>
</feature>
<dbReference type="GO" id="GO:0008028">
    <property type="term" value="F:monocarboxylic acid transmembrane transporter activity"/>
    <property type="evidence" value="ECO:0007669"/>
    <property type="project" value="TreeGrafter"/>
</dbReference>
<evidence type="ECO:0000313" key="4">
    <source>
        <dbReference type="EMBL" id="CAD7655941.1"/>
    </source>
</evidence>
<feature type="transmembrane region" description="Helical" evidence="2">
    <location>
        <begin position="180"/>
        <end position="206"/>
    </location>
</feature>
<feature type="transmembrane region" description="Helical" evidence="2">
    <location>
        <begin position="572"/>
        <end position="593"/>
    </location>
</feature>